<evidence type="ECO:0000256" key="1">
    <source>
        <dbReference type="ARBA" id="ARBA00011040"/>
    </source>
</evidence>
<evidence type="ECO:0000313" key="3">
    <source>
        <dbReference type="EMBL" id="SFK69588.1"/>
    </source>
</evidence>
<dbReference type="CDD" id="cd02035">
    <property type="entry name" value="ArsA"/>
    <property type="match status" value="1"/>
</dbReference>
<proteinExistence type="inferred from homology"/>
<organism evidence="3 4">
    <name type="scientific">Halogranum rubrum</name>
    <dbReference type="NCBI Taxonomy" id="553466"/>
    <lineage>
        <taxon>Archaea</taxon>
        <taxon>Methanobacteriati</taxon>
        <taxon>Methanobacteriota</taxon>
        <taxon>Stenosarchaea group</taxon>
        <taxon>Halobacteria</taxon>
        <taxon>Halobacteriales</taxon>
        <taxon>Haloferacaceae</taxon>
    </lineage>
</organism>
<dbReference type="STRING" id="553466.SAMN04487950_0634"/>
<accession>A0A1I4BLB2</accession>
<sequence>MTRPEQSEQSARGRQRAADVVLYGGKGGVGKTTCAAAHALALGTRDPAAKTLVVSTDPAHSLGDAFERELTGEPQSVTDSVDAVEVDPERGQEAYRGVVEALADEFRDAGLRLGDDDLERLFEAGLVPGGDEVAALEYIARYANTDYDHVVFDTAPTGHTLRLLDLPAVLGETLGVAGEVQRRVNRTARAARSMVFGPAAYWGATDESDEVASLRDRVDTVGALLRDPSRTAFRVVLTPESMAISEAERLVARLRNASVPVDAMVLNRLFENRDDCSCDRCQRDAARHARRRKEVDDRFDLPVSHVPQLEGEAHGLDALTRLGPSLVTE</sequence>
<keyword evidence="4" id="KW-1185">Reference proteome</keyword>
<dbReference type="GO" id="GO:0016887">
    <property type="term" value="F:ATP hydrolysis activity"/>
    <property type="evidence" value="ECO:0007669"/>
    <property type="project" value="InterPro"/>
</dbReference>
<dbReference type="InterPro" id="IPR016300">
    <property type="entry name" value="ATPase_ArsA/GET3"/>
</dbReference>
<dbReference type="Pfam" id="PF02374">
    <property type="entry name" value="ArsA_ATPase"/>
    <property type="match status" value="1"/>
</dbReference>
<dbReference type="AlphaFoldDB" id="A0A1I4BLB2"/>
<dbReference type="InterPro" id="IPR027417">
    <property type="entry name" value="P-loop_NTPase"/>
</dbReference>
<dbReference type="PANTHER" id="PTHR10803">
    <property type="entry name" value="ARSENICAL PUMP-DRIVING ATPASE ARSENITE-TRANSLOCATING ATPASE"/>
    <property type="match status" value="1"/>
</dbReference>
<reference evidence="4" key="1">
    <citation type="submission" date="2016-10" db="EMBL/GenBank/DDBJ databases">
        <authorList>
            <person name="Varghese N."/>
            <person name="Submissions S."/>
        </authorList>
    </citation>
    <scope>NUCLEOTIDE SEQUENCE [LARGE SCALE GENOMIC DNA]</scope>
    <source>
        <strain evidence="4">CGMCC 1.7738</strain>
    </source>
</reference>
<evidence type="ECO:0000259" key="2">
    <source>
        <dbReference type="Pfam" id="PF02374"/>
    </source>
</evidence>
<dbReference type="PANTHER" id="PTHR10803:SF3">
    <property type="entry name" value="ATPASE GET3"/>
    <property type="match status" value="1"/>
</dbReference>
<evidence type="ECO:0000313" key="4">
    <source>
        <dbReference type="Proteomes" id="UP000199607"/>
    </source>
</evidence>
<dbReference type="Gene3D" id="3.40.50.300">
    <property type="entry name" value="P-loop containing nucleotide triphosphate hydrolases"/>
    <property type="match status" value="1"/>
</dbReference>
<protein>
    <submittedName>
        <fullName evidence="3">Arsenite-transporting ATPase</fullName>
    </submittedName>
</protein>
<gene>
    <name evidence="3" type="ORF">SAMN04487950_0634</name>
</gene>
<dbReference type="Proteomes" id="UP000199607">
    <property type="component" value="Unassembled WGS sequence"/>
</dbReference>
<dbReference type="NCBIfam" id="TIGR00345">
    <property type="entry name" value="GET3_arsA_TRC40"/>
    <property type="match status" value="1"/>
</dbReference>
<dbReference type="EMBL" id="FOTC01000001">
    <property type="protein sequence ID" value="SFK69588.1"/>
    <property type="molecule type" value="Genomic_DNA"/>
</dbReference>
<feature type="domain" description="ArsA/GET3 Anion-transporting ATPase-like" evidence="2">
    <location>
        <begin position="20"/>
        <end position="326"/>
    </location>
</feature>
<dbReference type="GO" id="GO:0005524">
    <property type="term" value="F:ATP binding"/>
    <property type="evidence" value="ECO:0007669"/>
    <property type="project" value="InterPro"/>
</dbReference>
<dbReference type="SUPFAM" id="SSF52540">
    <property type="entry name" value="P-loop containing nucleoside triphosphate hydrolases"/>
    <property type="match status" value="1"/>
</dbReference>
<name>A0A1I4BLB2_9EURY</name>
<comment type="similarity">
    <text evidence="1">Belongs to the arsA ATPase family.</text>
</comment>
<dbReference type="InterPro" id="IPR025723">
    <property type="entry name" value="ArsA/GET3_ATPase-like"/>
</dbReference>
<dbReference type="RefSeq" id="WP_089865588.1">
    <property type="nucleotide sequence ID" value="NZ_FOTC01000001.1"/>
</dbReference>